<gene>
    <name evidence="2" type="ORF">ACFWR3_10100</name>
</gene>
<evidence type="ECO:0000313" key="2">
    <source>
        <dbReference type="EMBL" id="MFD3956425.1"/>
    </source>
</evidence>
<comment type="caution">
    <text evidence="2">The sequence shown here is derived from an EMBL/GenBank/DDBJ whole genome shotgun (WGS) entry which is preliminary data.</text>
</comment>
<accession>A0ABW6DRH1</accession>
<evidence type="ECO:0008006" key="4">
    <source>
        <dbReference type="Google" id="ProtNLM"/>
    </source>
</evidence>
<evidence type="ECO:0000313" key="3">
    <source>
        <dbReference type="Proteomes" id="UP001598300"/>
    </source>
</evidence>
<feature type="region of interest" description="Disordered" evidence="1">
    <location>
        <begin position="1"/>
        <end position="70"/>
    </location>
</feature>
<dbReference type="EMBL" id="JBHXPM010000007">
    <property type="protein sequence ID" value="MFD3956425.1"/>
    <property type="molecule type" value="Genomic_DNA"/>
</dbReference>
<feature type="compositionally biased region" description="Basic and acidic residues" evidence="1">
    <location>
        <begin position="24"/>
        <end position="70"/>
    </location>
</feature>
<proteinExistence type="predicted"/>
<dbReference type="Proteomes" id="UP001598300">
    <property type="component" value="Unassembled WGS sequence"/>
</dbReference>
<organism evidence="2 3">
    <name type="scientific">Streptomyces bacillaris</name>
    <dbReference type="NCBI Taxonomy" id="68179"/>
    <lineage>
        <taxon>Bacteria</taxon>
        <taxon>Bacillati</taxon>
        <taxon>Actinomycetota</taxon>
        <taxon>Actinomycetes</taxon>
        <taxon>Kitasatosporales</taxon>
        <taxon>Streptomycetaceae</taxon>
        <taxon>Streptomyces</taxon>
    </lineage>
</organism>
<dbReference type="RefSeq" id="WP_381300510.1">
    <property type="nucleotide sequence ID" value="NZ_JBHXOD010000043.1"/>
</dbReference>
<evidence type="ECO:0000256" key="1">
    <source>
        <dbReference type="SAM" id="MobiDB-lite"/>
    </source>
</evidence>
<sequence>MLIDVTAPLPDGPQQYVQRRHHDAGRENQQDEPVGHHSTDTGKPLLQREFRIGADQRRQRRRPVEEQKRP</sequence>
<reference evidence="2 3" key="1">
    <citation type="submission" date="2024-09" db="EMBL/GenBank/DDBJ databases">
        <title>The Natural Products Discovery Center: Release of the First 8490 Sequenced Strains for Exploring Actinobacteria Biosynthetic Diversity.</title>
        <authorList>
            <person name="Kalkreuter E."/>
            <person name="Kautsar S.A."/>
            <person name="Yang D."/>
            <person name="Bader C.D."/>
            <person name="Teijaro C.N."/>
            <person name="Fluegel L."/>
            <person name="Davis C.M."/>
            <person name="Simpson J.R."/>
            <person name="Lauterbach L."/>
            <person name="Steele A.D."/>
            <person name="Gui C."/>
            <person name="Meng S."/>
            <person name="Li G."/>
            <person name="Viehrig K."/>
            <person name="Ye F."/>
            <person name="Su P."/>
            <person name="Kiefer A.F."/>
            <person name="Nichols A."/>
            <person name="Cepeda A.J."/>
            <person name="Yan W."/>
            <person name="Fan B."/>
            <person name="Jiang Y."/>
            <person name="Adhikari A."/>
            <person name="Zheng C.-J."/>
            <person name="Schuster L."/>
            <person name="Cowan T.M."/>
            <person name="Smanski M.J."/>
            <person name="Chevrette M.G."/>
            <person name="De Carvalho L.P.S."/>
            <person name="Shen B."/>
        </authorList>
    </citation>
    <scope>NUCLEOTIDE SEQUENCE [LARGE SCALE GENOMIC DNA]</scope>
    <source>
        <strain evidence="2 3">NPDC058584</strain>
    </source>
</reference>
<protein>
    <recommendedName>
        <fullName evidence="4">Transposase</fullName>
    </recommendedName>
</protein>
<name>A0ABW6DRH1_9ACTN</name>
<keyword evidence="3" id="KW-1185">Reference proteome</keyword>